<reference evidence="1 2" key="1">
    <citation type="submission" date="2024-10" db="EMBL/GenBank/DDBJ databases">
        <title>The Natural Products Discovery Center: Release of the First 8490 Sequenced Strains for Exploring Actinobacteria Biosynthetic Diversity.</title>
        <authorList>
            <person name="Kalkreuter E."/>
            <person name="Kautsar S.A."/>
            <person name="Yang D."/>
            <person name="Bader C.D."/>
            <person name="Teijaro C.N."/>
            <person name="Fluegel L."/>
            <person name="Davis C.M."/>
            <person name="Simpson J.R."/>
            <person name="Lauterbach L."/>
            <person name="Steele A.D."/>
            <person name="Gui C."/>
            <person name="Meng S."/>
            <person name="Li G."/>
            <person name="Viehrig K."/>
            <person name="Ye F."/>
            <person name="Su P."/>
            <person name="Kiefer A.F."/>
            <person name="Nichols A."/>
            <person name="Cepeda A.J."/>
            <person name="Yan W."/>
            <person name="Fan B."/>
            <person name="Jiang Y."/>
            <person name="Adhikari A."/>
            <person name="Zheng C.-J."/>
            <person name="Schuster L."/>
            <person name="Cowan T.M."/>
            <person name="Smanski M.J."/>
            <person name="Chevrette M.G."/>
            <person name="De Carvalho L.P.S."/>
            <person name="Shen B."/>
        </authorList>
    </citation>
    <scope>NUCLEOTIDE SEQUENCE [LARGE SCALE GENOMIC DNA]</scope>
    <source>
        <strain evidence="1 2">NPDC020327</strain>
    </source>
</reference>
<dbReference type="Proteomes" id="UP001611548">
    <property type="component" value="Unassembled WGS sequence"/>
</dbReference>
<sequence length="73" mass="7591">MTTQRHTVGKAREAEEARDALAVALERAGLRLPSLQVDAATYADAVPRPLVDLGRCPPSVALALAAVIEKGAA</sequence>
<protein>
    <submittedName>
        <fullName evidence="1">Uncharacterized protein</fullName>
    </submittedName>
</protein>
<accession>A0ABW7ULQ1</accession>
<organism evidence="1 2">
    <name type="scientific">Streptomyces pathocidini</name>
    <dbReference type="NCBI Taxonomy" id="1650571"/>
    <lineage>
        <taxon>Bacteria</taxon>
        <taxon>Bacillati</taxon>
        <taxon>Actinomycetota</taxon>
        <taxon>Actinomycetes</taxon>
        <taxon>Kitasatosporales</taxon>
        <taxon>Streptomycetaceae</taxon>
        <taxon>Streptomyces</taxon>
    </lineage>
</organism>
<name>A0ABW7ULQ1_9ACTN</name>
<evidence type="ECO:0000313" key="1">
    <source>
        <dbReference type="EMBL" id="MFI1962791.1"/>
    </source>
</evidence>
<proteinExistence type="predicted"/>
<comment type="caution">
    <text evidence="1">The sequence shown here is derived from an EMBL/GenBank/DDBJ whole genome shotgun (WGS) entry which is preliminary data.</text>
</comment>
<gene>
    <name evidence="1" type="ORF">ACH429_01365</name>
</gene>
<keyword evidence="2" id="KW-1185">Reference proteome</keyword>
<dbReference type="RefSeq" id="WP_055473081.1">
    <property type="nucleotide sequence ID" value="NZ_JBIRWE010000001.1"/>
</dbReference>
<dbReference type="EMBL" id="JBIRWE010000001">
    <property type="protein sequence ID" value="MFI1962791.1"/>
    <property type="molecule type" value="Genomic_DNA"/>
</dbReference>
<evidence type="ECO:0000313" key="2">
    <source>
        <dbReference type="Proteomes" id="UP001611548"/>
    </source>
</evidence>